<name>A0A068QT55_9GAMM</name>
<dbReference type="KEGG" id="xdo:XDD1_2102"/>
<accession>A0A068QT55</accession>
<organism evidence="1 2">
    <name type="scientific">Xenorhabdus doucetiae</name>
    <dbReference type="NCBI Taxonomy" id="351671"/>
    <lineage>
        <taxon>Bacteria</taxon>
        <taxon>Pseudomonadati</taxon>
        <taxon>Pseudomonadota</taxon>
        <taxon>Gammaproteobacteria</taxon>
        <taxon>Enterobacterales</taxon>
        <taxon>Morganellaceae</taxon>
        <taxon>Xenorhabdus</taxon>
    </lineage>
</organism>
<protein>
    <submittedName>
        <fullName evidence="1">Uncharacterized protein</fullName>
    </submittedName>
</protein>
<evidence type="ECO:0000313" key="1">
    <source>
        <dbReference type="EMBL" id="CDG17801.1"/>
    </source>
</evidence>
<dbReference type="HOGENOM" id="CLU_3207121_0_0_6"/>
<reference evidence="1 2" key="1">
    <citation type="submission" date="2013-07" db="EMBL/GenBank/DDBJ databases">
        <authorList>
            <person name="Genoscope - CEA"/>
        </authorList>
    </citation>
    <scope>NUCLEOTIDE SEQUENCE [LARGE SCALE GENOMIC DNA]</scope>
    <source>
        <strain evidence="2">FRM16 / DSM 17909</strain>
    </source>
</reference>
<evidence type="ECO:0000313" key="2">
    <source>
        <dbReference type="Proteomes" id="UP000032721"/>
    </source>
</evidence>
<dbReference type="Proteomes" id="UP000032721">
    <property type="component" value="Chromosome"/>
</dbReference>
<sequence>MILQLMGCSRFTTAHQFVFGLEEVSHFSVNYSYNILFKYQLKKSS</sequence>
<proteinExistence type="predicted"/>
<dbReference type="EMBL" id="FO704550">
    <property type="protein sequence ID" value="CDG17801.1"/>
    <property type="molecule type" value="Genomic_DNA"/>
</dbReference>
<gene>
    <name evidence="1" type="ORF">XDD1_2102</name>
</gene>
<dbReference type="AlphaFoldDB" id="A0A068QT55"/>